<dbReference type="VEuPathDB" id="AmoebaDB:MBAL_005101"/>
<dbReference type="GO" id="GO:0051536">
    <property type="term" value="F:iron-sulfur cluster binding"/>
    <property type="evidence" value="ECO:0007669"/>
    <property type="project" value="UniProtKB-KW"/>
</dbReference>
<dbReference type="FunFam" id="3.40.50.300:FF:001119">
    <property type="entry name" value="Iron-sulfur cluster carrier protein"/>
    <property type="match status" value="1"/>
</dbReference>
<sequence length="336" mass="35273">MAQQDRDLAAFDAQMAEERKLFFPRPRQSPSAGCTVYGTENAGKADKCAGCSKKGTCSSGGAAGPDPTAEEIAKRMASVEHKILVLSGKGGVGKSMVSAQLAYALAARGFIVGLLDIDICGPTVPKMMGKRREGVMRGPEGLAPVEVTDRLTAMSIGFLVEDENEAVIWRGPRKIGLIQTFLKDVAWGVLDFLIVDTPPGTSDEHLSTVQLLKATGIDGAVVVTSPQDVSVVEVGKEINFCERMGVKVLGVVENFADFCCPLCSGVTTIWPSTSGGGRMLAEKHNVPFLGSVPLDPKLARQGDAGEAMDESSAAGKVIYSVADHVATSVNAFTGPI</sequence>
<evidence type="ECO:0000256" key="3">
    <source>
        <dbReference type="ARBA" id="ARBA00022840"/>
    </source>
</evidence>
<dbReference type="AlphaFoldDB" id="M9WG98"/>
<evidence type="ECO:0000256" key="5">
    <source>
        <dbReference type="ARBA" id="ARBA00023014"/>
    </source>
</evidence>
<dbReference type="GO" id="GO:0016226">
    <property type="term" value="P:iron-sulfur cluster assembly"/>
    <property type="evidence" value="ECO:0007669"/>
    <property type="project" value="InterPro"/>
</dbReference>
<dbReference type="CDD" id="cd02037">
    <property type="entry name" value="Mrp_NBP35"/>
    <property type="match status" value="1"/>
</dbReference>
<evidence type="ECO:0000256" key="4">
    <source>
        <dbReference type="ARBA" id="ARBA00023004"/>
    </source>
</evidence>
<keyword evidence="3" id="KW-0067">ATP-binding</keyword>
<evidence type="ECO:0000313" key="6">
    <source>
        <dbReference type="EMBL" id="AGJ93098.1"/>
    </source>
</evidence>
<reference evidence="6" key="1">
    <citation type="journal article" date="2013" name="Proc. Natl. Acad. Sci. U.S.A.">
        <title>NIF-type iron-sulfur cluster assembly system is duplicated and distributed in the mitochondria and cytosol of Mastigamoeba balamuthi.</title>
        <authorList>
            <person name="Nyvltova E."/>
            <person name="Sutak R."/>
            <person name="Harant K."/>
            <person name="Sedinova M."/>
            <person name="Hrdy I."/>
            <person name="Paces J."/>
            <person name="Vlcek C."/>
            <person name="Tachezy J."/>
        </authorList>
    </citation>
    <scope>NUCLEOTIDE SEQUENCE</scope>
    <source>
        <strain evidence="6">ATCC 30984</strain>
    </source>
</reference>
<dbReference type="Pfam" id="PF10609">
    <property type="entry name" value="ParA"/>
    <property type="match status" value="1"/>
</dbReference>
<accession>M9WG98</accession>
<keyword evidence="4" id="KW-0408">Iron</keyword>
<dbReference type="Gene3D" id="3.40.50.300">
    <property type="entry name" value="P-loop containing nucleotide triphosphate hydrolases"/>
    <property type="match status" value="1"/>
</dbReference>
<dbReference type="EMBL" id="KC522615">
    <property type="protein sequence ID" value="AGJ93098.1"/>
    <property type="molecule type" value="Genomic_DNA"/>
</dbReference>
<dbReference type="GO" id="GO:0046872">
    <property type="term" value="F:metal ion binding"/>
    <property type="evidence" value="ECO:0007669"/>
    <property type="project" value="UniProtKB-KW"/>
</dbReference>
<organism evidence="6">
    <name type="scientific">Mastigamoeba balamuthi</name>
    <name type="common">Phreatamoeba balamuthi</name>
    <dbReference type="NCBI Taxonomy" id="108607"/>
    <lineage>
        <taxon>Eukaryota</taxon>
        <taxon>Amoebozoa</taxon>
        <taxon>Evosea</taxon>
        <taxon>Archamoebae</taxon>
        <taxon>Mastigamoebida</taxon>
        <taxon>Mastigamoebidae</taxon>
        <taxon>Mastigamoeba</taxon>
    </lineage>
</organism>
<proteinExistence type="inferred from homology"/>
<dbReference type="PROSITE" id="PS01215">
    <property type="entry name" value="MRP"/>
    <property type="match status" value="1"/>
</dbReference>
<dbReference type="GO" id="GO:0005524">
    <property type="term" value="F:ATP binding"/>
    <property type="evidence" value="ECO:0007669"/>
    <property type="project" value="UniProtKB-KW"/>
</dbReference>
<name>M9WG98_MASBA</name>
<keyword evidence="1" id="KW-0479">Metal-binding</keyword>
<dbReference type="PANTHER" id="PTHR23264:SF19">
    <property type="entry name" value="CYTOSOLIC FE-S CLUSTER ASSEMBLY FACTOR NUBP2"/>
    <property type="match status" value="1"/>
</dbReference>
<feature type="non-terminal residue" evidence="6">
    <location>
        <position position="336"/>
    </location>
</feature>
<evidence type="ECO:0000256" key="2">
    <source>
        <dbReference type="ARBA" id="ARBA00022741"/>
    </source>
</evidence>
<dbReference type="GO" id="GO:0005829">
    <property type="term" value="C:cytosol"/>
    <property type="evidence" value="ECO:0007669"/>
    <property type="project" value="TreeGrafter"/>
</dbReference>
<dbReference type="InterPro" id="IPR019591">
    <property type="entry name" value="Mrp/NBP35_ATP-bd"/>
</dbReference>
<dbReference type="SUPFAM" id="SSF52540">
    <property type="entry name" value="P-loop containing nucleoside triphosphate hydrolases"/>
    <property type="match status" value="1"/>
</dbReference>
<dbReference type="PANTHER" id="PTHR23264">
    <property type="entry name" value="NUCLEOTIDE-BINDING PROTEIN NBP35 YEAST -RELATED"/>
    <property type="match status" value="1"/>
</dbReference>
<dbReference type="InterPro" id="IPR033756">
    <property type="entry name" value="YlxH/NBP35"/>
</dbReference>
<keyword evidence="5" id="KW-0411">Iron-sulfur</keyword>
<dbReference type="InterPro" id="IPR000808">
    <property type="entry name" value="Mrp-like_CS"/>
</dbReference>
<dbReference type="InterPro" id="IPR027417">
    <property type="entry name" value="P-loop_NTPase"/>
</dbReference>
<evidence type="ECO:0000256" key="1">
    <source>
        <dbReference type="ARBA" id="ARBA00022723"/>
    </source>
</evidence>
<dbReference type="GO" id="GO:0140663">
    <property type="term" value="F:ATP-dependent FeS chaperone activity"/>
    <property type="evidence" value="ECO:0007669"/>
    <property type="project" value="InterPro"/>
</dbReference>
<dbReference type="HAMAP" id="MF_02040">
    <property type="entry name" value="Mrp_NBP35"/>
    <property type="match status" value="1"/>
</dbReference>
<keyword evidence="2" id="KW-0547">Nucleotide-binding</keyword>
<protein>
    <submittedName>
        <fullName evidence="6">Cytosolic Fe-S cluster assembling factor Nbp35</fullName>
    </submittedName>
</protein>